<dbReference type="InterPro" id="IPR036409">
    <property type="entry name" value="Aldolase_II/adducin_N_sf"/>
</dbReference>
<dbReference type="InterPro" id="IPR001303">
    <property type="entry name" value="Aldolase_II/adducin_N"/>
</dbReference>
<gene>
    <name evidence="4" type="ORF">SAMN02745158_03737</name>
</gene>
<dbReference type="GO" id="GO:0046872">
    <property type="term" value="F:metal ion binding"/>
    <property type="evidence" value="ECO:0007669"/>
    <property type="project" value="UniProtKB-KW"/>
</dbReference>
<name>A0A1M5BMV6_9CLOT</name>
<reference evidence="4 5" key="1">
    <citation type="submission" date="2016-11" db="EMBL/GenBank/DDBJ databases">
        <authorList>
            <person name="Jaros S."/>
            <person name="Januszkiewicz K."/>
            <person name="Wedrychowicz H."/>
        </authorList>
    </citation>
    <scope>NUCLEOTIDE SEQUENCE [LARGE SCALE GENOMIC DNA]</scope>
    <source>
        <strain evidence="4 5">DSM 17459</strain>
    </source>
</reference>
<keyword evidence="5" id="KW-1185">Reference proteome</keyword>
<proteinExistence type="predicted"/>
<organism evidence="4 5">
    <name type="scientific">Lactonifactor longoviformis DSM 17459</name>
    <dbReference type="NCBI Taxonomy" id="1122155"/>
    <lineage>
        <taxon>Bacteria</taxon>
        <taxon>Bacillati</taxon>
        <taxon>Bacillota</taxon>
        <taxon>Clostridia</taxon>
        <taxon>Eubacteriales</taxon>
        <taxon>Clostridiaceae</taxon>
        <taxon>Lactonifactor</taxon>
    </lineage>
</organism>
<evidence type="ECO:0000313" key="5">
    <source>
        <dbReference type="Proteomes" id="UP000184245"/>
    </source>
</evidence>
<keyword evidence="1" id="KW-0479">Metal-binding</keyword>
<dbReference type="STRING" id="1122155.SAMN02745158_03737"/>
<dbReference type="AlphaFoldDB" id="A0A1M5BMV6"/>
<dbReference type="NCBIfam" id="NF005302">
    <property type="entry name" value="PRK06833.1"/>
    <property type="match status" value="1"/>
</dbReference>
<evidence type="ECO:0000313" key="4">
    <source>
        <dbReference type="EMBL" id="SHF43849.1"/>
    </source>
</evidence>
<sequence>MKMHSEREAVAAYCRKLTELGLTRGTGGNISIYDRELKTFAISPSGMDYFQMKPEDVVVMGRDGEHIEGMRKPSTEVELHRIFYEKREDINAVIHTHSVYCTVLGVLRESLPPSSYLVAYAGTGVRCASYATFGTRELAENVYEAMKDRYAALMANHGLLAGGKDIEDAFTVAEEIEFCAETYIKARMTGDPVLLEQEEMTEMVSRIRDKYGQNRK</sequence>
<dbReference type="PANTHER" id="PTHR22789:SF0">
    <property type="entry name" value="3-OXO-TETRONATE 4-PHOSPHATE DECARBOXYLASE-RELATED"/>
    <property type="match status" value="1"/>
</dbReference>
<dbReference type="RefSeq" id="WP_187143930.1">
    <property type="nucleotide sequence ID" value="NZ_FQVI01000028.1"/>
</dbReference>
<dbReference type="InterPro" id="IPR050197">
    <property type="entry name" value="Aldolase_class_II_sugar_metab"/>
</dbReference>
<dbReference type="GO" id="GO:0019323">
    <property type="term" value="P:pentose catabolic process"/>
    <property type="evidence" value="ECO:0007669"/>
    <property type="project" value="TreeGrafter"/>
</dbReference>
<evidence type="ECO:0000256" key="2">
    <source>
        <dbReference type="ARBA" id="ARBA00023239"/>
    </source>
</evidence>
<dbReference type="SUPFAM" id="SSF53639">
    <property type="entry name" value="AraD/HMP-PK domain-like"/>
    <property type="match status" value="1"/>
</dbReference>
<dbReference type="EMBL" id="FQVI01000028">
    <property type="protein sequence ID" value="SHF43849.1"/>
    <property type="molecule type" value="Genomic_DNA"/>
</dbReference>
<dbReference type="Proteomes" id="UP000184245">
    <property type="component" value="Unassembled WGS sequence"/>
</dbReference>
<protein>
    <submittedName>
        <fullName evidence="4">L-fuculose 1-phosphate aldolase</fullName>
    </submittedName>
</protein>
<dbReference type="SMART" id="SM01007">
    <property type="entry name" value="Aldolase_II"/>
    <property type="match status" value="1"/>
</dbReference>
<feature type="domain" description="Class II aldolase/adducin N-terminal" evidence="3">
    <location>
        <begin position="8"/>
        <end position="184"/>
    </location>
</feature>
<evidence type="ECO:0000259" key="3">
    <source>
        <dbReference type="SMART" id="SM01007"/>
    </source>
</evidence>
<dbReference type="GO" id="GO:0005829">
    <property type="term" value="C:cytosol"/>
    <property type="evidence" value="ECO:0007669"/>
    <property type="project" value="TreeGrafter"/>
</dbReference>
<dbReference type="Gene3D" id="3.40.225.10">
    <property type="entry name" value="Class II aldolase/adducin N-terminal domain"/>
    <property type="match status" value="1"/>
</dbReference>
<dbReference type="GO" id="GO:0016832">
    <property type="term" value="F:aldehyde-lyase activity"/>
    <property type="evidence" value="ECO:0007669"/>
    <property type="project" value="TreeGrafter"/>
</dbReference>
<dbReference type="Pfam" id="PF00596">
    <property type="entry name" value="Aldolase_II"/>
    <property type="match status" value="1"/>
</dbReference>
<evidence type="ECO:0000256" key="1">
    <source>
        <dbReference type="ARBA" id="ARBA00022723"/>
    </source>
</evidence>
<keyword evidence="2" id="KW-0456">Lyase</keyword>
<accession>A0A1M5BMV6</accession>
<dbReference type="PANTHER" id="PTHR22789">
    <property type="entry name" value="FUCULOSE PHOSPHATE ALDOLASE"/>
    <property type="match status" value="1"/>
</dbReference>